<comment type="caution">
    <text evidence="3">The sequence shown here is derived from an EMBL/GenBank/DDBJ whole genome shotgun (WGS) entry which is preliminary data.</text>
</comment>
<gene>
    <name evidence="3" type="ORF">SNE40_000323</name>
</gene>
<evidence type="ECO:0000313" key="4">
    <source>
        <dbReference type="Proteomes" id="UP001347796"/>
    </source>
</evidence>
<dbReference type="Proteomes" id="UP001347796">
    <property type="component" value="Unassembled WGS sequence"/>
</dbReference>
<sequence length="290" mass="32837">MGYIIKLVVILLVNTNNHVICSRNITGSLKPRDNSDVTEVACSIFTMLQRCSDLLNGCGRVCDEFSKACECSVGRKFFLATCQNDTISEMVTFLQKQRVIENETSVKWESLAENPLKITNFVMSAVFNGHIFHRHTERMRQTITSIRPLKGKSKQRHQRENQAPHDGRSVALSCFLFTATKDCSTQFTKCNPACQKLTNICNQMSFYSKFLSFTCQKHTLYDIIALYRNVDDLLKQTSTDVKIFWRDLIDDPVRLMKNIATGASAKGVFTTNNEGVTLGFVLKLMTGKNN</sequence>
<dbReference type="AlphaFoldDB" id="A0AAN8Q1E4"/>
<feature type="region of interest" description="Disordered" evidence="1">
    <location>
        <begin position="146"/>
        <end position="165"/>
    </location>
</feature>
<keyword evidence="2" id="KW-0732">Signal</keyword>
<feature type="signal peptide" evidence="2">
    <location>
        <begin position="1"/>
        <end position="22"/>
    </location>
</feature>
<organism evidence="3 4">
    <name type="scientific">Patella caerulea</name>
    <name type="common">Rayed Mediterranean limpet</name>
    <dbReference type="NCBI Taxonomy" id="87958"/>
    <lineage>
        <taxon>Eukaryota</taxon>
        <taxon>Metazoa</taxon>
        <taxon>Spiralia</taxon>
        <taxon>Lophotrochozoa</taxon>
        <taxon>Mollusca</taxon>
        <taxon>Gastropoda</taxon>
        <taxon>Patellogastropoda</taxon>
        <taxon>Patelloidea</taxon>
        <taxon>Patellidae</taxon>
        <taxon>Patella</taxon>
    </lineage>
</organism>
<keyword evidence="4" id="KW-1185">Reference proteome</keyword>
<evidence type="ECO:0000256" key="2">
    <source>
        <dbReference type="SAM" id="SignalP"/>
    </source>
</evidence>
<accession>A0AAN8Q1E4</accession>
<name>A0AAN8Q1E4_PATCE</name>
<feature type="chain" id="PRO_5042881478" evidence="2">
    <location>
        <begin position="23"/>
        <end position="290"/>
    </location>
</feature>
<dbReference type="EMBL" id="JAZGQO010000001">
    <property type="protein sequence ID" value="KAK6194756.1"/>
    <property type="molecule type" value="Genomic_DNA"/>
</dbReference>
<proteinExistence type="predicted"/>
<protein>
    <submittedName>
        <fullName evidence="3">Uncharacterized protein</fullName>
    </submittedName>
</protein>
<evidence type="ECO:0000256" key="1">
    <source>
        <dbReference type="SAM" id="MobiDB-lite"/>
    </source>
</evidence>
<evidence type="ECO:0000313" key="3">
    <source>
        <dbReference type="EMBL" id="KAK6194756.1"/>
    </source>
</evidence>
<reference evidence="3 4" key="1">
    <citation type="submission" date="2024-01" db="EMBL/GenBank/DDBJ databases">
        <title>The genome of the rayed Mediterranean limpet Patella caerulea (Linnaeus, 1758).</title>
        <authorList>
            <person name="Anh-Thu Weber A."/>
            <person name="Halstead-Nussloch G."/>
        </authorList>
    </citation>
    <scope>NUCLEOTIDE SEQUENCE [LARGE SCALE GENOMIC DNA]</scope>
    <source>
        <strain evidence="3">AATW-2023a</strain>
        <tissue evidence="3">Whole specimen</tissue>
    </source>
</reference>